<protein>
    <submittedName>
        <fullName evidence="1">Uncharacterized protein</fullName>
    </submittedName>
</protein>
<dbReference type="Proteomes" id="UP000031668">
    <property type="component" value="Unassembled WGS sequence"/>
</dbReference>
<organism evidence="1 2">
    <name type="scientific">Thelohanellus kitauei</name>
    <name type="common">Myxosporean</name>
    <dbReference type="NCBI Taxonomy" id="669202"/>
    <lineage>
        <taxon>Eukaryota</taxon>
        <taxon>Metazoa</taxon>
        <taxon>Cnidaria</taxon>
        <taxon>Myxozoa</taxon>
        <taxon>Myxosporea</taxon>
        <taxon>Bivalvulida</taxon>
        <taxon>Platysporina</taxon>
        <taxon>Myxobolidae</taxon>
        <taxon>Thelohanellus</taxon>
    </lineage>
</organism>
<accession>A0A0C2MV59</accession>
<evidence type="ECO:0000313" key="2">
    <source>
        <dbReference type="Proteomes" id="UP000031668"/>
    </source>
</evidence>
<gene>
    <name evidence="1" type="ORF">RF11_08501</name>
</gene>
<sequence>MKILGHTMMIQKEDNNLKLTDKIKEELHFVLCTTLLYDVTKLEIPKYYIPRRSSIELARISVAYIGKEYDQLKCFCTNFKGGRITLRVEINGLHISCSELIVVAGFKTQLFLTFPQTSTETLGAEKLTI</sequence>
<evidence type="ECO:0000313" key="1">
    <source>
        <dbReference type="EMBL" id="KII65542.1"/>
    </source>
</evidence>
<dbReference type="EMBL" id="JWZT01003788">
    <property type="protein sequence ID" value="KII65542.1"/>
    <property type="molecule type" value="Genomic_DNA"/>
</dbReference>
<keyword evidence="2" id="KW-1185">Reference proteome</keyword>
<name>A0A0C2MV59_THEKT</name>
<proteinExistence type="predicted"/>
<comment type="caution">
    <text evidence="1">The sequence shown here is derived from an EMBL/GenBank/DDBJ whole genome shotgun (WGS) entry which is preliminary data.</text>
</comment>
<reference evidence="1 2" key="1">
    <citation type="journal article" date="2014" name="Genome Biol. Evol.">
        <title>The genome of the myxosporean Thelohanellus kitauei shows adaptations to nutrient acquisition within its fish host.</title>
        <authorList>
            <person name="Yang Y."/>
            <person name="Xiong J."/>
            <person name="Zhou Z."/>
            <person name="Huo F."/>
            <person name="Miao W."/>
            <person name="Ran C."/>
            <person name="Liu Y."/>
            <person name="Zhang J."/>
            <person name="Feng J."/>
            <person name="Wang M."/>
            <person name="Wang M."/>
            <person name="Wang L."/>
            <person name="Yao B."/>
        </authorList>
    </citation>
    <scope>NUCLEOTIDE SEQUENCE [LARGE SCALE GENOMIC DNA]</scope>
    <source>
        <strain evidence="1">Wuqing</strain>
    </source>
</reference>
<dbReference type="AlphaFoldDB" id="A0A0C2MV59"/>